<feature type="compositionally biased region" description="Acidic residues" evidence="1">
    <location>
        <begin position="693"/>
        <end position="707"/>
    </location>
</feature>
<dbReference type="GO" id="GO:0005634">
    <property type="term" value="C:nucleus"/>
    <property type="evidence" value="ECO:0007669"/>
    <property type="project" value="TreeGrafter"/>
</dbReference>
<feature type="region of interest" description="Disordered" evidence="1">
    <location>
        <begin position="533"/>
        <end position="735"/>
    </location>
</feature>
<proteinExistence type="predicted"/>
<dbReference type="Proteomes" id="UP000198372">
    <property type="component" value="Unassembled WGS sequence"/>
</dbReference>
<dbReference type="OrthoDB" id="27237at2759"/>
<feature type="compositionally biased region" description="Acidic residues" evidence="1">
    <location>
        <begin position="884"/>
        <end position="896"/>
    </location>
</feature>
<feature type="compositionally biased region" description="Basic and acidic residues" evidence="1">
    <location>
        <begin position="717"/>
        <end position="726"/>
    </location>
</feature>
<feature type="compositionally biased region" description="Acidic residues" evidence="1">
    <location>
        <begin position="535"/>
        <end position="553"/>
    </location>
</feature>
<gene>
    <name evidence="2" type="ORF">BQ2448_4256</name>
</gene>
<feature type="region of interest" description="Disordered" evidence="1">
    <location>
        <begin position="770"/>
        <end position="896"/>
    </location>
</feature>
<accession>A0A238FIU8</accession>
<dbReference type="EMBL" id="FMSP01000009">
    <property type="protein sequence ID" value="SCV72719.1"/>
    <property type="molecule type" value="Genomic_DNA"/>
</dbReference>
<name>A0A238FIU8_9BASI</name>
<feature type="compositionally biased region" description="Pro residues" evidence="1">
    <location>
        <begin position="672"/>
        <end position="682"/>
    </location>
</feature>
<feature type="compositionally biased region" description="Basic and acidic residues" evidence="1">
    <location>
        <begin position="622"/>
        <end position="631"/>
    </location>
</feature>
<keyword evidence="3" id="KW-1185">Reference proteome</keyword>
<dbReference type="AlphaFoldDB" id="A0A238FIU8"/>
<dbReference type="PANTHER" id="PTHR13060:SF0">
    <property type="entry name" value="PROTEIN ECDYSONELESS HOMOLOG"/>
    <property type="match status" value="1"/>
</dbReference>
<evidence type="ECO:0000313" key="2">
    <source>
        <dbReference type="EMBL" id="SCV72719.1"/>
    </source>
</evidence>
<feature type="region of interest" description="Disordered" evidence="1">
    <location>
        <begin position="934"/>
        <end position="962"/>
    </location>
</feature>
<feature type="compositionally biased region" description="Low complexity" evidence="1">
    <location>
        <begin position="854"/>
        <end position="869"/>
    </location>
</feature>
<dbReference type="Pfam" id="PF07093">
    <property type="entry name" value="SGT1"/>
    <property type="match status" value="2"/>
</dbReference>
<feature type="compositionally biased region" description="Basic residues" evidence="1">
    <location>
        <begin position="573"/>
        <end position="582"/>
    </location>
</feature>
<evidence type="ECO:0000313" key="3">
    <source>
        <dbReference type="Proteomes" id="UP000198372"/>
    </source>
</evidence>
<organism evidence="2 3">
    <name type="scientific">Microbotryum intermedium</name>
    <dbReference type="NCBI Taxonomy" id="269621"/>
    <lineage>
        <taxon>Eukaryota</taxon>
        <taxon>Fungi</taxon>
        <taxon>Dikarya</taxon>
        <taxon>Basidiomycota</taxon>
        <taxon>Pucciniomycotina</taxon>
        <taxon>Microbotryomycetes</taxon>
        <taxon>Microbotryales</taxon>
        <taxon>Microbotryaceae</taxon>
        <taxon>Microbotryum</taxon>
    </lineage>
</organism>
<feature type="region of interest" description="Disordered" evidence="1">
    <location>
        <begin position="303"/>
        <end position="327"/>
    </location>
</feature>
<dbReference type="PANTHER" id="PTHR13060">
    <property type="entry name" value="SGT1 PROTEIN HSGT1 SUPPRESSOR OF GCR2"/>
    <property type="match status" value="1"/>
</dbReference>
<feature type="compositionally biased region" description="Polar residues" evidence="1">
    <location>
        <begin position="796"/>
        <end position="805"/>
    </location>
</feature>
<dbReference type="STRING" id="269621.A0A238FIU8"/>
<dbReference type="InterPro" id="IPR010770">
    <property type="entry name" value="Ecd"/>
</dbReference>
<protein>
    <submittedName>
        <fullName evidence="2">BQ2448_4256 protein</fullName>
    </submittedName>
</protein>
<sequence length="962" mass="107303">MDSSGNAALQATLETCRYHLHVPTNSTSTSRWSSFDRLQKLQAEILAYVHTLTHHYIWHKQPFNLHLPTPPQTSSSSSVSTLSTLSGSSQITDAIDDEWLLVWVLRQLSIRFPQLVIEVDDDDGQFLLIEAAQVLPKWITPDNALNRVWIHQGRLHLVPLHHTSSIPFDPKATPSLDDDPEAQAFIDQITAIELVQDPNVDTFAPQEVQEVVWARMEGYISKYGSRRLAPNELTPLPSLPFRSHSYPAKIQQHLHKSLAYLPLEIVLALDDSPALIAEAVAAFYEREPDTLKPCNTMARFPPSSPTQAFLETPPGEPPSSSPALPSTTLYSTTLTRPLYSQLVMQRFFPPKPFDKVGWEKEPFFGEGDKRWRSVGMKITCGFEMLYASSSKNNPVTIPTSENPLSDRLYRTFLSSLQAQGHFEPHQPGSEDYDRLESQARLAYLRAQQISPPSSYDTDHSFENNTPTFAQRVEEAISRTRKRIETFGSHKLEKRVVRTRVEEVVAQRMGLEDGEEWLSLDQDGLEELLRAKRGFEEEDEEMFGSSDEEEDEEDGSKMNVDFDEVSMDKEEHVRAKKAARKLNRMAGQVEKFLQGKGSVQGATFEDEESDEDEDDEGEEEGEEVVRSEEEKKRRLASLVQGLEKSEWGAKTVDETQSLEEEESKTKQVAAVPAVPPTKVPRPPQLTRNKYDGASESDDSSSDEEEEGQEGLGGPLRGIAEDLTGREDQGEDAPAVEMDMEEEMDEFLKFATETLGLTQAQYEDILKERKGRGAFVPGPSKPKKVNLIPSLPEGASEGASSIPQTGASKAKTPKPTVPNPPLRNPNLSNFDALMQQMDNELAKVKRQTQREPKPSTPKAKSTPKPKAVPSASKEKDTSRIVIDSDSGSDSEDDVGEMDAELATLFHQMSGTDADRDPGPLDLNLVKNFLESFQNQGGFAGPAGNLSGRLGYQLPRKMKEDDEDA</sequence>
<feature type="compositionally biased region" description="Basic and acidic residues" evidence="1">
    <location>
        <begin position="642"/>
        <end position="652"/>
    </location>
</feature>
<feature type="compositionally biased region" description="Basic and acidic residues" evidence="1">
    <location>
        <begin position="838"/>
        <end position="851"/>
    </location>
</feature>
<reference evidence="3" key="1">
    <citation type="submission" date="2016-09" db="EMBL/GenBank/DDBJ databases">
        <authorList>
            <person name="Jeantristanb JTB J.-T."/>
            <person name="Ricardo R."/>
        </authorList>
    </citation>
    <scope>NUCLEOTIDE SEQUENCE [LARGE SCALE GENOMIC DNA]</scope>
</reference>
<feature type="compositionally biased region" description="Acidic residues" evidence="1">
    <location>
        <begin position="603"/>
        <end position="621"/>
    </location>
</feature>
<evidence type="ECO:0000256" key="1">
    <source>
        <dbReference type="SAM" id="MobiDB-lite"/>
    </source>
</evidence>